<dbReference type="AlphaFoldDB" id="A0A7W2TUM5"/>
<dbReference type="Gene3D" id="1.25.40.10">
    <property type="entry name" value="Tetratricopeptide repeat domain"/>
    <property type="match status" value="1"/>
</dbReference>
<organism evidence="1 2">
    <name type="scientific">Sediminihaliea albiluteola</name>
    <dbReference type="NCBI Taxonomy" id="2758564"/>
    <lineage>
        <taxon>Bacteria</taxon>
        <taxon>Pseudomonadati</taxon>
        <taxon>Pseudomonadota</taxon>
        <taxon>Gammaproteobacteria</taxon>
        <taxon>Cellvibrionales</taxon>
        <taxon>Halieaceae</taxon>
        <taxon>Sediminihaliea</taxon>
    </lineage>
</organism>
<dbReference type="InterPro" id="IPR010323">
    <property type="entry name" value="DUF924"/>
</dbReference>
<dbReference type="EMBL" id="JACFXU010000013">
    <property type="protein sequence ID" value="MBA6412247.1"/>
    <property type="molecule type" value="Genomic_DNA"/>
</dbReference>
<reference evidence="1 2" key="1">
    <citation type="submission" date="2020-07" db="EMBL/GenBank/DDBJ databases">
        <title>Halieaceae bacterium, F7430, whole genome shotgun sequencing project.</title>
        <authorList>
            <person name="Jiang S."/>
            <person name="Liu Z.W."/>
            <person name="Du Z.J."/>
        </authorList>
    </citation>
    <scope>NUCLEOTIDE SEQUENCE [LARGE SCALE GENOMIC DNA]</scope>
    <source>
        <strain evidence="1 2">F7430</strain>
    </source>
</reference>
<dbReference type="RefSeq" id="WP_182169058.1">
    <property type="nucleotide sequence ID" value="NZ_JACFXU010000013.1"/>
</dbReference>
<protein>
    <submittedName>
        <fullName evidence="1">DUF924 domain-containing protein</fullName>
    </submittedName>
</protein>
<keyword evidence="2" id="KW-1185">Reference proteome</keyword>
<accession>A0A7W2TUM5</accession>
<name>A0A7W2TUM5_9GAMM</name>
<dbReference type="Gene3D" id="1.20.58.320">
    <property type="entry name" value="TPR-like"/>
    <property type="match status" value="1"/>
</dbReference>
<dbReference type="InterPro" id="IPR011990">
    <property type="entry name" value="TPR-like_helical_dom_sf"/>
</dbReference>
<proteinExistence type="predicted"/>
<comment type="caution">
    <text evidence="1">The sequence shown here is derived from an EMBL/GenBank/DDBJ whole genome shotgun (WGS) entry which is preliminary data.</text>
</comment>
<dbReference type="Pfam" id="PF06041">
    <property type="entry name" value="DUF924"/>
    <property type="match status" value="1"/>
</dbReference>
<sequence>MYQQVLDFWFKEAGPSTWFDKNLAFDEMLSERFSELLKRAAAAEFYTWRSSFEGRLAEIIVLDQFSRNIYRNSPSAFAQDPMALTLAQEAVAAGALDKLSSLDERKFLLMPYMHSESKLIHQQAELLFKDYTDEQTLSYEIRHKVIIDRFGRYPHRNDILRRPSSAEEIEFLKQPNSSF</sequence>
<dbReference type="Proteomes" id="UP000539350">
    <property type="component" value="Unassembled WGS sequence"/>
</dbReference>
<gene>
    <name evidence="1" type="ORF">H2508_03900</name>
</gene>
<dbReference type="SUPFAM" id="SSF48452">
    <property type="entry name" value="TPR-like"/>
    <property type="match status" value="1"/>
</dbReference>
<evidence type="ECO:0000313" key="2">
    <source>
        <dbReference type="Proteomes" id="UP000539350"/>
    </source>
</evidence>
<evidence type="ECO:0000313" key="1">
    <source>
        <dbReference type="EMBL" id="MBA6412247.1"/>
    </source>
</evidence>